<feature type="region of interest" description="Disordered" evidence="1">
    <location>
        <begin position="1"/>
        <end position="22"/>
    </location>
</feature>
<name>A0ABN0ZK51_9ACTN</name>
<comment type="caution">
    <text evidence="2">The sequence shown here is derived from an EMBL/GenBank/DDBJ whole genome shotgun (WGS) entry which is preliminary data.</text>
</comment>
<organism evidence="2 3">
    <name type="scientific">Streptomyces olivaceiscleroticus</name>
    <dbReference type="NCBI Taxonomy" id="68245"/>
    <lineage>
        <taxon>Bacteria</taxon>
        <taxon>Bacillati</taxon>
        <taxon>Actinomycetota</taxon>
        <taxon>Actinomycetes</taxon>
        <taxon>Kitasatosporales</taxon>
        <taxon>Streptomycetaceae</taxon>
        <taxon>Streptomyces</taxon>
    </lineage>
</organism>
<proteinExistence type="predicted"/>
<evidence type="ECO:0000313" key="3">
    <source>
        <dbReference type="Proteomes" id="UP001500909"/>
    </source>
</evidence>
<protein>
    <submittedName>
        <fullName evidence="2">Uncharacterized protein</fullName>
    </submittedName>
</protein>
<evidence type="ECO:0000256" key="1">
    <source>
        <dbReference type="SAM" id="MobiDB-lite"/>
    </source>
</evidence>
<sequence length="146" mass="15696">MLCTDPESEQFRSPYPPSWGGSRERARLLAAGDAILDLLPALQAAPYGQQDIAVVFDRLNFGNRAIADYFHAEDPRTMLVAFALAHPQSRPLATCVSDEPGGPMHPVQTGVVHTFKLAVEDGPVPVLAALLARHLGPDLVSGETWG</sequence>
<dbReference type="EMBL" id="BAAABY010000009">
    <property type="protein sequence ID" value="GAA0450073.1"/>
    <property type="molecule type" value="Genomic_DNA"/>
</dbReference>
<keyword evidence="3" id="KW-1185">Reference proteome</keyword>
<evidence type="ECO:0000313" key="2">
    <source>
        <dbReference type="EMBL" id="GAA0450073.1"/>
    </source>
</evidence>
<dbReference type="Proteomes" id="UP001500909">
    <property type="component" value="Unassembled WGS sequence"/>
</dbReference>
<reference evidence="2 3" key="1">
    <citation type="journal article" date="2019" name="Int. J. Syst. Evol. Microbiol.">
        <title>The Global Catalogue of Microorganisms (GCM) 10K type strain sequencing project: providing services to taxonomists for standard genome sequencing and annotation.</title>
        <authorList>
            <consortium name="The Broad Institute Genomics Platform"/>
            <consortium name="The Broad Institute Genome Sequencing Center for Infectious Disease"/>
            <person name="Wu L."/>
            <person name="Ma J."/>
        </authorList>
    </citation>
    <scope>NUCLEOTIDE SEQUENCE [LARGE SCALE GENOMIC DNA]</scope>
    <source>
        <strain evidence="2 3">JCM 4805</strain>
    </source>
</reference>
<accession>A0ABN0ZK51</accession>
<gene>
    <name evidence="2" type="ORF">GCM10010361_12680</name>
</gene>